<proteinExistence type="predicted"/>
<dbReference type="Proteomes" id="UP000821845">
    <property type="component" value="Chromosome 1"/>
</dbReference>
<accession>A0ACB7TH10</accession>
<protein>
    <submittedName>
        <fullName evidence="1">Uncharacterized protein</fullName>
    </submittedName>
</protein>
<sequence>MKLHIALQKHQNYVRAAEGQGNTGSFFQNSHEDCAIHVECLFTGFLVEHNLPLGICDHAGPLFWKMFLKCEDTKRYGCGRTKTTAIIGEMAADAENTMMEALKCHAFAVTVDRSSNSRSQMYPIVVTYYVVESRNVESRLLCLQELHGGATGRKIGNLILDAPKSCGIVVVEKCVAFSADNASVMAVNDLGADDEELSDAWSLIKQKRKSNSERRKSGKWKKRGFGVSMNWCEFELCKLELDICMVGLLRKLAHVEGIKHTVCGDKVAIRCTGGSEGQVVGTMQESVDVTEQYLLPTGLSCSPAKSELLLYSKERRPESWKPVSESDIHLFTRSGGSMPMVGTIKPYPDAAHLLPFSDVASLAVFTMSVAARGTNHTKSAQTGASPASLNTGI</sequence>
<comment type="caution">
    <text evidence="1">The sequence shown here is derived from an EMBL/GenBank/DDBJ whole genome shotgun (WGS) entry which is preliminary data.</text>
</comment>
<gene>
    <name evidence="1" type="ORF">HPB50_011622</name>
</gene>
<dbReference type="EMBL" id="CM023481">
    <property type="protein sequence ID" value="KAH6946095.1"/>
    <property type="molecule type" value="Genomic_DNA"/>
</dbReference>
<keyword evidence="2" id="KW-1185">Reference proteome</keyword>
<evidence type="ECO:0000313" key="2">
    <source>
        <dbReference type="Proteomes" id="UP000821845"/>
    </source>
</evidence>
<evidence type="ECO:0000313" key="1">
    <source>
        <dbReference type="EMBL" id="KAH6946095.1"/>
    </source>
</evidence>
<name>A0ACB7TH10_HYAAI</name>
<reference evidence="1" key="1">
    <citation type="submission" date="2020-05" db="EMBL/GenBank/DDBJ databases">
        <title>Large-scale comparative analyses of tick genomes elucidate their genetic diversity and vector capacities.</title>
        <authorList>
            <person name="Jia N."/>
            <person name="Wang J."/>
            <person name="Shi W."/>
            <person name="Du L."/>
            <person name="Sun Y."/>
            <person name="Zhan W."/>
            <person name="Jiang J."/>
            <person name="Wang Q."/>
            <person name="Zhang B."/>
            <person name="Ji P."/>
            <person name="Sakyi L.B."/>
            <person name="Cui X."/>
            <person name="Yuan T."/>
            <person name="Jiang B."/>
            <person name="Yang W."/>
            <person name="Lam T.T.-Y."/>
            <person name="Chang Q."/>
            <person name="Ding S."/>
            <person name="Wang X."/>
            <person name="Zhu J."/>
            <person name="Ruan X."/>
            <person name="Zhao L."/>
            <person name="Wei J."/>
            <person name="Que T."/>
            <person name="Du C."/>
            <person name="Cheng J."/>
            <person name="Dai P."/>
            <person name="Han X."/>
            <person name="Huang E."/>
            <person name="Gao Y."/>
            <person name="Liu J."/>
            <person name="Shao H."/>
            <person name="Ye R."/>
            <person name="Li L."/>
            <person name="Wei W."/>
            <person name="Wang X."/>
            <person name="Wang C."/>
            <person name="Yang T."/>
            <person name="Huo Q."/>
            <person name="Li W."/>
            <person name="Guo W."/>
            <person name="Chen H."/>
            <person name="Zhou L."/>
            <person name="Ni X."/>
            <person name="Tian J."/>
            <person name="Zhou Y."/>
            <person name="Sheng Y."/>
            <person name="Liu T."/>
            <person name="Pan Y."/>
            <person name="Xia L."/>
            <person name="Li J."/>
            <person name="Zhao F."/>
            <person name="Cao W."/>
        </authorList>
    </citation>
    <scope>NUCLEOTIDE SEQUENCE</scope>
    <source>
        <strain evidence="1">Hyas-2018</strain>
    </source>
</reference>
<organism evidence="1 2">
    <name type="scientific">Hyalomma asiaticum</name>
    <name type="common">Tick</name>
    <dbReference type="NCBI Taxonomy" id="266040"/>
    <lineage>
        <taxon>Eukaryota</taxon>
        <taxon>Metazoa</taxon>
        <taxon>Ecdysozoa</taxon>
        <taxon>Arthropoda</taxon>
        <taxon>Chelicerata</taxon>
        <taxon>Arachnida</taxon>
        <taxon>Acari</taxon>
        <taxon>Parasitiformes</taxon>
        <taxon>Ixodida</taxon>
        <taxon>Ixodoidea</taxon>
        <taxon>Ixodidae</taxon>
        <taxon>Hyalomminae</taxon>
        <taxon>Hyalomma</taxon>
    </lineage>
</organism>